<name>A0A927MSR1_9ACTN</name>
<dbReference type="AlphaFoldDB" id="A0A927MSR1"/>
<feature type="domain" description="DNA-binding phage zinc finger" evidence="1">
    <location>
        <begin position="36"/>
        <end position="77"/>
    </location>
</feature>
<dbReference type="EMBL" id="JADBEM010000001">
    <property type="protein sequence ID" value="MBE1606215.1"/>
    <property type="molecule type" value="Genomic_DNA"/>
</dbReference>
<dbReference type="Pfam" id="PF24623">
    <property type="entry name" value="Phage_zn_bind_8"/>
    <property type="match status" value="1"/>
</dbReference>
<keyword evidence="3" id="KW-1185">Reference proteome</keyword>
<dbReference type="InterPro" id="IPR056911">
    <property type="entry name" value="Phage_Znf_bind_put"/>
</dbReference>
<gene>
    <name evidence="2" type="ORF">HEB94_003063</name>
</gene>
<evidence type="ECO:0000313" key="2">
    <source>
        <dbReference type="EMBL" id="MBE1606215.1"/>
    </source>
</evidence>
<organism evidence="2 3">
    <name type="scientific">Actinopolymorpha pittospori</name>
    <dbReference type="NCBI Taxonomy" id="648752"/>
    <lineage>
        <taxon>Bacteria</taxon>
        <taxon>Bacillati</taxon>
        <taxon>Actinomycetota</taxon>
        <taxon>Actinomycetes</taxon>
        <taxon>Propionibacteriales</taxon>
        <taxon>Actinopolymorphaceae</taxon>
        <taxon>Actinopolymorpha</taxon>
    </lineage>
</organism>
<protein>
    <recommendedName>
        <fullName evidence="1">DNA-binding phage zinc finger domain-containing protein</fullName>
    </recommendedName>
</protein>
<evidence type="ECO:0000313" key="3">
    <source>
        <dbReference type="Proteomes" id="UP000638648"/>
    </source>
</evidence>
<comment type="caution">
    <text evidence="2">The sequence shown here is derived from an EMBL/GenBank/DDBJ whole genome shotgun (WGS) entry which is preliminary data.</text>
</comment>
<proteinExistence type="predicted"/>
<dbReference type="RefSeq" id="WP_192750382.1">
    <property type="nucleotide sequence ID" value="NZ_BAABJL010000011.1"/>
</dbReference>
<evidence type="ECO:0000259" key="1">
    <source>
        <dbReference type="Pfam" id="PF24623"/>
    </source>
</evidence>
<reference evidence="2" key="1">
    <citation type="submission" date="2020-10" db="EMBL/GenBank/DDBJ databases">
        <title>Sequencing the genomes of 1000 actinobacteria strains.</title>
        <authorList>
            <person name="Klenk H.-P."/>
        </authorList>
    </citation>
    <scope>NUCLEOTIDE SEQUENCE</scope>
    <source>
        <strain evidence="2">DSM 45354</strain>
    </source>
</reference>
<sequence length="78" mass="8690">MNEETHATDSDCGVVDWVFDTSLPELDGCDEGERAVLARVLARPCGHCHADPGQWCRTASGQPIRRLDDLHAVRRRAF</sequence>
<dbReference type="Proteomes" id="UP000638648">
    <property type="component" value="Unassembled WGS sequence"/>
</dbReference>
<accession>A0A927MSR1</accession>